<keyword evidence="2" id="KW-1185">Reference proteome</keyword>
<protein>
    <submittedName>
        <fullName evidence="1">Uncharacterized protein</fullName>
    </submittedName>
</protein>
<comment type="caution">
    <text evidence="1">The sequence shown here is derived from an EMBL/GenBank/DDBJ whole genome shotgun (WGS) entry which is preliminary data.</text>
</comment>
<organism evidence="1 2">
    <name type="scientific">Bos mutus</name>
    <name type="common">wild yak</name>
    <dbReference type="NCBI Taxonomy" id="72004"/>
    <lineage>
        <taxon>Eukaryota</taxon>
        <taxon>Metazoa</taxon>
        <taxon>Chordata</taxon>
        <taxon>Craniata</taxon>
        <taxon>Vertebrata</taxon>
        <taxon>Euteleostomi</taxon>
        <taxon>Mammalia</taxon>
        <taxon>Eutheria</taxon>
        <taxon>Laurasiatheria</taxon>
        <taxon>Artiodactyla</taxon>
        <taxon>Ruminantia</taxon>
        <taxon>Pecora</taxon>
        <taxon>Bovidae</taxon>
        <taxon>Bovinae</taxon>
        <taxon>Bos</taxon>
    </lineage>
</organism>
<evidence type="ECO:0000313" key="1">
    <source>
        <dbReference type="EMBL" id="MXQ99031.1"/>
    </source>
</evidence>
<dbReference type="EMBL" id="VBQZ03000329">
    <property type="protein sequence ID" value="MXQ99031.1"/>
    <property type="molecule type" value="Genomic_DNA"/>
</dbReference>
<sequence>MAWRSYLLSMSTPCDVDLADWRWKLQVLDLCRNSHQDFWTTWSSITARVCLLMEPEPGQPMQKRCRAEVQAGLKLAWAPLQVVAELCLKEDTLEQTLCYLLKKVKQEKPATPVLPEAENLRHAHAEHKGDPEGGAAGLCRGRGGELHLEGGHAGQVYAVPGLDGQPVLAAALAHPSVVCSEKVKTPTQP</sequence>
<accession>A0A6B0SAM8</accession>
<name>A0A6B0SAM8_9CETA</name>
<dbReference type="AlphaFoldDB" id="A0A6B0SAM8"/>
<reference evidence="1" key="1">
    <citation type="submission" date="2019-10" db="EMBL/GenBank/DDBJ databases">
        <title>The sequence and de novo assembly of the wild yak genome.</title>
        <authorList>
            <person name="Liu Y."/>
        </authorList>
    </citation>
    <scope>NUCLEOTIDE SEQUENCE [LARGE SCALE GENOMIC DNA]</scope>
    <source>
        <strain evidence="1">WY2019</strain>
    </source>
</reference>
<proteinExistence type="predicted"/>
<gene>
    <name evidence="1" type="ORF">E5288_WYG005075</name>
</gene>
<dbReference type="Proteomes" id="UP000322234">
    <property type="component" value="Unassembled WGS sequence"/>
</dbReference>
<evidence type="ECO:0000313" key="2">
    <source>
        <dbReference type="Proteomes" id="UP000322234"/>
    </source>
</evidence>